<keyword evidence="2" id="KW-1185">Reference proteome</keyword>
<proteinExistence type="predicted"/>
<organism evidence="1 2">
    <name type="scientific">Photobacterium aquae</name>
    <dbReference type="NCBI Taxonomy" id="1195763"/>
    <lineage>
        <taxon>Bacteria</taxon>
        <taxon>Pseudomonadati</taxon>
        <taxon>Pseudomonadota</taxon>
        <taxon>Gammaproteobacteria</taxon>
        <taxon>Vibrionales</taxon>
        <taxon>Vibrionaceae</taxon>
        <taxon>Photobacterium</taxon>
    </lineage>
</organism>
<dbReference type="PATRIC" id="fig|1195763.3.peg.2273"/>
<dbReference type="OrthoDB" id="10011118at2"/>
<protein>
    <submittedName>
        <fullName evidence="1">Uncharacterized protein</fullName>
    </submittedName>
</protein>
<dbReference type="EMBL" id="LDOT01000012">
    <property type="protein sequence ID" value="KLV06007.1"/>
    <property type="molecule type" value="Genomic_DNA"/>
</dbReference>
<sequence>MVLFDGWSAGIIDLGMYLKSGLLIAIGVGASLSAWAQDSYWHGRVNTLSESEPWTVEIVLDLAEGELDTTVSQLASCEQVTVSMGNDSDSFLDAMRHMMIKLNYRHETLLAMQFIKEKYLSREQVSFTAQSQGGAAVVTSDCHVYFSRIQLESDPQGNAPTVTFVSNGHI</sequence>
<name>A0A0J1JUN0_9GAMM</name>
<evidence type="ECO:0000313" key="2">
    <source>
        <dbReference type="Proteomes" id="UP000036097"/>
    </source>
</evidence>
<comment type="caution">
    <text evidence="1">The sequence shown here is derived from an EMBL/GenBank/DDBJ whole genome shotgun (WGS) entry which is preliminary data.</text>
</comment>
<dbReference type="AlphaFoldDB" id="A0A0J1JUN0"/>
<gene>
    <name evidence="1" type="ORF">ABT56_10835</name>
</gene>
<evidence type="ECO:0000313" key="1">
    <source>
        <dbReference type="EMBL" id="KLV06007.1"/>
    </source>
</evidence>
<reference evidence="1 2" key="1">
    <citation type="submission" date="2015-05" db="EMBL/GenBank/DDBJ databases">
        <title>Photobacterium galathea sp. nov.</title>
        <authorList>
            <person name="Machado H."/>
            <person name="Gram L."/>
        </authorList>
    </citation>
    <scope>NUCLEOTIDE SEQUENCE [LARGE SCALE GENOMIC DNA]</scope>
    <source>
        <strain evidence="1 2">CGMCC 1.12159</strain>
    </source>
</reference>
<dbReference type="RefSeq" id="WP_047878869.1">
    <property type="nucleotide sequence ID" value="NZ_LDOT01000012.1"/>
</dbReference>
<accession>A0A0J1JUN0</accession>
<dbReference type="Proteomes" id="UP000036097">
    <property type="component" value="Unassembled WGS sequence"/>
</dbReference>